<feature type="domain" description="Outer membrane protein beta-barrel" evidence="3">
    <location>
        <begin position="15"/>
        <end position="188"/>
    </location>
</feature>
<feature type="signal peptide" evidence="2">
    <location>
        <begin position="1"/>
        <end position="25"/>
    </location>
</feature>
<dbReference type="SUPFAM" id="SSF56925">
    <property type="entry name" value="OMPA-like"/>
    <property type="match status" value="1"/>
</dbReference>
<evidence type="ECO:0000313" key="4">
    <source>
        <dbReference type="EMBL" id="RXH54742.1"/>
    </source>
</evidence>
<keyword evidence="1 2" id="KW-0732">Signal</keyword>
<protein>
    <recommendedName>
        <fullName evidence="3">Outer membrane protein beta-barrel domain-containing protein</fullName>
    </recommendedName>
</protein>
<reference evidence="4 5" key="1">
    <citation type="submission" date="2018-11" db="EMBL/GenBank/DDBJ databases">
        <authorList>
            <person name="Mardanov A.V."/>
            <person name="Ravin N.V."/>
            <person name="Dedysh S.N."/>
        </authorList>
    </citation>
    <scope>NUCLEOTIDE SEQUENCE [LARGE SCALE GENOMIC DNA]</scope>
    <source>
        <strain evidence="4 5">AF10</strain>
    </source>
</reference>
<dbReference type="OrthoDB" id="116075at2"/>
<gene>
    <name evidence="4" type="ORF">GRAN_3846</name>
</gene>
<evidence type="ECO:0000259" key="3">
    <source>
        <dbReference type="Pfam" id="PF13505"/>
    </source>
</evidence>
<accession>A0A4Q0SWE2</accession>
<comment type="caution">
    <text evidence="4">The sequence shown here is derived from an EMBL/GenBank/DDBJ whole genome shotgun (WGS) entry which is preliminary data.</text>
</comment>
<dbReference type="AlphaFoldDB" id="A0A4Q0SWE2"/>
<dbReference type="InterPro" id="IPR011250">
    <property type="entry name" value="OMP/PagP_B-barrel"/>
</dbReference>
<evidence type="ECO:0000256" key="1">
    <source>
        <dbReference type="ARBA" id="ARBA00022729"/>
    </source>
</evidence>
<feature type="chain" id="PRO_5020804469" description="Outer membrane protein beta-barrel domain-containing protein" evidence="2">
    <location>
        <begin position="26"/>
        <end position="192"/>
    </location>
</feature>
<dbReference type="Gene3D" id="2.40.160.20">
    <property type="match status" value="1"/>
</dbReference>
<proteinExistence type="predicted"/>
<dbReference type="Pfam" id="PF13505">
    <property type="entry name" value="OMP_b-brl"/>
    <property type="match status" value="1"/>
</dbReference>
<keyword evidence="5" id="KW-1185">Reference proteome</keyword>
<sequence length="192" mass="20474">MFRIQSRTHFLLPILAAALTTGAAAQSSHPIDLGANYTYIRSNTGPDCGCFALNGGGALVQYGLSRHLAAVADLNVTHASNITTEGYTLTQTAYTFGARYTPVAPEYQIQPFGEFLVGAAHASGTLAPSSTGLGGSNTFALQTGGGVRVLLGNRLMVEPIRADYLMTKFANNTNDRQNDFRLSIGVLFRIKR</sequence>
<organism evidence="4 5">
    <name type="scientific">Granulicella sibirica</name>
    <dbReference type="NCBI Taxonomy" id="2479048"/>
    <lineage>
        <taxon>Bacteria</taxon>
        <taxon>Pseudomonadati</taxon>
        <taxon>Acidobacteriota</taxon>
        <taxon>Terriglobia</taxon>
        <taxon>Terriglobales</taxon>
        <taxon>Acidobacteriaceae</taxon>
        <taxon>Granulicella</taxon>
    </lineage>
</organism>
<reference evidence="5" key="2">
    <citation type="submission" date="2019-02" db="EMBL/GenBank/DDBJ databases">
        <title>Granulicella sibirica sp. nov., a psychrotolerant acidobacterium isolated from an organic soil layer in forested tundra, West Siberia.</title>
        <authorList>
            <person name="Oshkin I.Y."/>
            <person name="Kulichevskaya I.S."/>
            <person name="Rijpstra W.I.C."/>
            <person name="Sinninghe Damste J.S."/>
            <person name="Rakitin A.L."/>
            <person name="Ravin N.V."/>
            <person name="Dedysh S.N."/>
        </authorList>
    </citation>
    <scope>NUCLEOTIDE SEQUENCE [LARGE SCALE GENOMIC DNA]</scope>
    <source>
        <strain evidence="5">AF10</strain>
    </source>
</reference>
<dbReference type="RefSeq" id="WP_128914483.1">
    <property type="nucleotide sequence ID" value="NZ_RDSM01000003.1"/>
</dbReference>
<dbReference type="EMBL" id="RDSM01000003">
    <property type="protein sequence ID" value="RXH54742.1"/>
    <property type="molecule type" value="Genomic_DNA"/>
</dbReference>
<name>A0A4Q0SWE2_9BACT</name>
<evidence type="ECO:0000313" key="5">
    <source>
        <dbReference type="Proteomes" id="UP000289437"/>
    </source>
</evidence>
<dbReference type="InterPro" id="IPR027385">
    <property type="entry name" value="Beta-barrel_OMP"/>
</dbReference>
<evidence type="ECO:0000256" key="2">
    <source>
        <dbReference type="SAM" id="SignalP"/>
    </source>
</evidence>
<dbReference type="Proteomes" id="UP000289437">
    <property type="component" value="Unassembled WGS sequence"/>
</dbReference>